<keyword evidence="2" id="KW-1133">Transmembrane helix</keyword>
<dbReference type="EMBL" id="AY122053">
    <property type="protein sequence ID" value="AAM82193.1"/>
    <property type="molecule type" value="Genomic_DNA"/>
</dbReference>
<dbReference type="GO" id="GO:0016020">
    <property type="term" value="C:membrane"/>
    <property type="evidence" value="ECO:0007669"/>
    <property type="project" value="UniProtKB-SubCell"/>
</dbReference>
<protein>
    <submittedName>
        <fullName evidence="3">TrwM-like protein</fullName>
    </submittedName>
</protein>
<evidence type="ECO:0000256" key="2">
    <source>
        <dbReference type="SAM" id="Phobius"/>
    </source>
</evidence>
<dbReference type="AlphaFoldDB" id="Q4L2U1"/>
<feature type="transmembrane region" description="Helical" evidence="2">
    <location>
        <begin position="101"/>
        <end position="119"/>
    </location>
</feature>
<dbReference type="InterPro" id="IPR007039">
    <property type="entry name" value="TrbC/VirB2"/>
</dbReference>
<reference evidence="3" key="1">
    <citation type="submission" date="2002-06" db="EMBL/GenBank/DDBJ databases">
        <title>Evolution of Type IV Secretion Systems in Bartonella: Horizontal Transmission and Gene Conversion.</title>
        <authorList>
            <person name="Alsmark U.C.M."/>
            <person name="Frank A.C."/>
            <person name="Thollesson M."/>
            <person name="Andersson S.G.E."/>
        </authorList>
    </citation>
    <scope>NUCLEOTIDE SEQUENCE</scope>
    <source>
        <strain evidence="3">Houston-1</strain>
    </source>
</reference>
<gene>
    <name evidence="3" type="primary">trwM1</name>
</gene>
<comment type="subcellular location">
    <subcellularLocation>
        <location evidence="1">Membrane</location>
        <topology evidence="1">Multi-pass membrane protein</topology>
    </subcellularLocation>
</comment>
<accession>Q4L2U1</accession>
<feature type="transmembrane region" description="Helical" evidence="2">
    <location>
        <begin position="71"/>
        <end position="89"/>
    </location>
</feature>
<dbReference type="Pfam" id="PF04956">
    <property type="entry name" value="TrbC"/>
    <property type="match status" value="1"/>
</dbReference>
<dbReference type="NCBIfam" id="NF033899">
    <property type="entry name" value="T4SS_pilin_TrwL"/>
    <property type="match status" value="1"/>
</dbReference>
<keyword evidence="2" id="KW-0472">Membrane</keyword>
<keyword evidence="2" id="KW-0812">Transmembrane</keyword>
<sequence>MKEVLLMENSILIRIKKMKRFNMLPAIAHNKTIATVAAFTVFLMTHPVYAQAQGLKNAGDVLKKLQTELKAIIPIAAAVILLCLAIGYAGRYIEKDTFVRWSVGVIIAGSAAELANMLFKAN</sequence>
<proteinExistence type="predicted"/>
<name>Q4L2U1_BARHE</name>
<evidence type="ECO:0000313" key="3">
    <source>
        <dbReference type="EMBL" id="AAM82193.1"/>
    </source>
</evidence>
<organism evidence="3">
    <name type="scientific">Bartonella henselae (strain ATCC 49882 / DSM 28221 / CCUG 30454 / Houston 1)</name>
    <name type="common">Rochalimaea henselae</name>
    <dbReference type="NCBI Taxonomy" id="283166"/>
    <lineage>
        <taxon>Bacteria</taxon>
        <taxon>Pseudomonadati</taxon>
        <taxon>Pseudomonadota</taxon>
        <taxon>Alphaproteobacteria</taxon>
        <taxon>Hyphomicrobiales</taxon>
        <taxon>Bartonellaceae</taxon>
        <taxon>Bartonella</taxon>
    </lineage>
</organism>
<evidence type="ECO:0000256" key="1">
    <source>
        <dbReference type="ARBA" id="ARBA00004141"/>
    </source>
</evidence>